<sequence>MYSNITYSENVAASVAGDGEVDFKVLIDGVDVSTFGTPITITEGATTNKVTLTLSRALTPAEYGKTITIAPATDFDVADTNGNLQAGFTSFTVTK</sequence>
<accession>A0ABR9QF29</accession>
<name>A0ABR9QF29_9BACI</name>
<protein>
    <submittedName>
        <fullName evidence="1">Uncharacterized protein</fullName>
    </submittedName>
</protein>
<dbReference type="EMBL" id="JADCLJ010000007">
    <property type="protein sequence ID" value="MBE4907101.1"/>
    <property type="molecule type" value="Genomic_DNA"/>
</dbReference>
<dbReference type="Proteomes" id="UP001516662">
    <property type="component" value="Unassembled WGS sequence"/>
</dbReference>
<gene>
    <name evidence="1" type="ORF">IMZ08_03390</name>
</gene>
<keyword evidence="2" id="KW-1185">Reference proteome</keyword>
<evidence type="ECO:0000313" key="2">
    <source>
        <dbReference type="Proteomes" id="UP001516662"/>
    </source>
</evidence>
<evidence type="ECO:0000313" key="1">
    <source>
        <dbReference type="EMBL" id="MBE4907101.1"/>
    </source>
</evidence>
<organism evidence="1 2">
    <name type="scientific">Litchfieldia luteola</name>
    <dbReference type="NCBI Taxonomy" id="682179"/>
    <lineage>
        <taxon>Bacteria</taxon>
        <taxon>Bacillati</taxon>
        <taxon>Bacillota</taxon>
        <taxon>Bacilli</taxon>
        <taxon>Bacillales</taxon>
        <taxon>Bacillaceae</taxon>
        <taxon>Litchfieldia</taxon>
    </lineage>
</organism>
<reference evidence="1 2" key="1">
    <citation type="submission" date="2020-10" db="EMBL/GenBank/DDBJ databases">
        <title>Bacillus sp. HD4P25, an endophyte from a halophyte.</title>
        <authorList>
            <person name="Sun J.-Q."/>
        </authorList>
    </citation>
    <scope>NUCLEOTIDE SEQUENCE [LARGE SCALE GENOMIC DNA]</scope>
    <source>
        <strain evidence="1 2">YIM 93174</strain>
    </source>
</reference>
<dbReference type="RefSeq" id="WP_193534578.1">
    <property type="nucleotide sequence ID" value="NZ_JADCLJ010000007.1"/>
</dbReference>
<comment type="caution">
    <text evidence="1">The sequence shown here is derived from an EMBL/GenBank/DDBJ whole genome shotgun (WGS) entry which is preliminary data.</text>
</comment>
<proteinExistence type="predicted"/>